<dbReference type="RefSeq" id="XP_016622794.1">
    <property type="nucleotide sequence ID" value="XM_016760944.1"/>
</dbReference>
<dbReference type="Proteomes" id="UP000053789">
    <property type="component" value="Unassembled WGS sequence"/>
</dbReference>
<organism evidence="2 3">
    <name type="scientific">Cladophialophora bantiana (strain ATCC 10958 / CBS 173.52 / CDC B-1940 / NIH 8579)</name>
    <name type="common">Xylohypha bantiana</name>
    <dbReference type="NCBI Taxonomy" id="1442370"/>
    <lineage>
        <taxon>Eukaryota</taxon>
        <taxon>Fungi</taxon>
        <taxon>Dikarya</taxon>
        <taxon>Ascomycota</taxon>
        <taxon>Pezizomycotina</taxon>
        <taxon>Eurotiomycetes</taxon>
        <taxon>Chaetothyriomycetidae</taxon>
        <taxon>Chaetothyriales</taxon>
        <taxon>Herpotrichiellaceae</taxon>
        <taxon>Cladophialophora</taxon>
    </lineage>
</organism>
<reference evidence="2" key="1">
    <citation type="submission" date="2015-01" db="EMBL/GenBank/DDBJ databases">
        <title>The Genome Sequence of Cladophialophora bantiana CBS 173.52.</title>
        <authorList>
            <consortium name="The Broad Institute Genomics Platform"/>
            <person name="Cuomo C."/>
            <person name="de Hoog S."/>
            <person name="Gorbushina A."/>
            <person name="Stielow B."/>
            <person name="Teixiera M."/>
            <person name="Abouelleil A."/>
            <person name="Chapman S.B."/>
            <person name="Priest M."/>
            <person name="Young S.K."/>
            <person name="Wortman J."/>
            <person name="Nusbaum C."/>
            <person name="Birren B."/>
        </authorList>
    </citation>
    <scope>NUCLEOTIDE SEQUENCE [LARGE SCALE GENOMIC DNA]</scope>
    <source>
        <strain evidence="2">CBS 173.52</strain>
    </source>
</reference>
<dbReference type="EMBL" id="KN846983">
    <property type="protein sequence ID" value="KIW96125.1"/>
    <property type="molecule type" value="Genomic_DNA"/>
</dbReference>
<name>A0A0D2HYZ5_CLAB1</name>
<dbReference type="OrthoDB" id="4117293at2759"/>
<sequence>MCTHLDTVLPNDLKLSLHQAFWNHRRNCARCSARNSQSSWAYNNTECPLELLVKRPQRSKAEDSKSAKVQTGPPRQSIKKEPTDEERLAQGLVKVTYEIDDDFDAAGGTGVTRTIWITDFSAEEYDVKEEDDSISEEIVISIKMK</sequence>
<evidence type="ECO:0000313" key="3">
    <source>
        <dbReference type="Proteomes" id="UP000053789"/>
    </source>
</evidence>
<feature type="region of interest" description="Disordered" evidence="1">
    <location>
        <begin position="57"/>
        <end position="85"/>
    </location>
</feature>
<gene>
    <name evidence="2" type="ORF">Z519_03192</name>
</gene>
<accession>A0A0D2HYZ5</accession>
<evidence type="ECO:0000313" key="2">
    <source>
        <dbReference type="EMBL" id="KIW96125.1"/>
    </source>
</evidence>
<keyword evidence="3" id="KW-1185">Reference proteome</keyword>
<evidence type="ECO:0000256" key="1">
    <source>
        <dbReference type="SAM" id="MobiDB-lite"/>
    </source>
</evidence>
<dbReference type="VEuPathDB" id="FungiDB:Z519_03192"/>
<dbReference type="HOGENOM" id="CLU_144909_0_0_1"/>
<dbReference type="GeneID" id="27696120"/>
<protein>
    <submittedName>
        <fullName evidence="2">Uncharacterized protein</fullName>
    </submittedName>
</protein>
<proteinExistence type="predicted"/>
<dbReference type="AlphaFoldDB" id="A0A0D2HYZ5"/>